<dbReference type="AlphaFoldDB" id="A0A839HD06"/>
<evidence type="ECO:0000259" key="6">
    <source>
        <dbReference type="PROSITE" id="PS51635"/>
    </source>
</evidence>
<evidence type="ECO:0000256" key="4">
    <source>
        <dbReference type="PROSITE-ProRule" id="PRU01161"/>
    </source>
</evidence>
<evidence type="ECO:0000256" key="2">
    <source>
        <dbReference type="ARBA" id="ARBA00022963"/>
    </source>
</evidence>
<dbReference type="InterPro" id="IPR050301">
    <property type="entry name" value="NTE"/>
</dbReference>
<feature type="short sequence motif" description="GXGXXG" evidence="4">
    <location>
        <begin position="42"/>
        <end position="47"/>
    </location>
</feature>
<dbReference type="PROSITE" id="PS51635">
    <property type="entry name" value="PNPLA"/>
    <property type="match status" value="1"/>
</dbReference>
<dbReference type="PANTHER" id="PTHR14226">
    <property type="entry name" value="NEUROPATHY TARGET ESTERASE/SWISS CHEESE D.MELANOGASTER"/>
    <property type="match status" value="1"/>
</dbReference>
<comment type="caution">
    <text evidence="7">The sequence shown here is derived from an EMBL/GenBank/DDBJ whole genome shotgun (WGS) entry which is preliminary data.</text>
</comment>
<evidence type="ECO:0000256" key="3">
    <source>
        <dbReference type="ARBA" id="ARBA00023098"/>
    </source>
</evidence>
<reference evidence="7 8" key="1">
    <citation type="journal article" date="2020" name="Arch. Microbiol.">
        <title>The genome sequence of the giant phototrophic gammaproteobacterium Thiospirillum jenense gives insight into its physiological properties and phylogenetic relationships.</title>
        <authorList>
            <person name="Imhoff J.F."/>
            <person name="Meyer T.E."/>
            <person name="Kyndt J.A."/>
        </authorList>
    </citation>
    <scope>NUCLEOTIDE SEQUENCE [LARGE SCALE GENOMIC DNA]</scope>
    <source>
        <strain evidence="7 8">DSM 216</strain>
    </source>
</reference>
<dbReference type="GO" id="GO:0016787">
    <property type="term" value="F:hydrolase activity"/>
    <property type="evidence" value="ECO:0007669"/>
    <property type="project" value="UniProtKB-UniRule"/>
</dbReference>
<proteinExistence type="predicted"/>
<dbReference type="Gene3D" id="2.40.160.50">
    <property type="entry name" value="membrane protein fhac: a member of the omp85/tpsb transporter family"/>
    <property type="match status" value="1"/>
</dbReference>
<evidence type="ECO:0000256" key="5">
    <source>
        <dbReference type="SAM" id="SignalP"/>
    </source>
</evidence>
<dbReference type="EMBL" id="JABVCQ010000026">
    <property type="protein sequence ID" value="MBB1126793.1"/>
    <property type="molecule type" value="Genomic_DNA"/>
</dbReference>
<feature type="chain" id="PRO_5032829080" evidence="5">
    <location>
        <begin position="23"/>
        <end position="751"/>
    </location>
</feature>
<evidence type="ECO:0000313" key="8">
    <source>
        <dbReference type="Proteomes" id="UP000548632"/>
    </source>
</evidence>
<organism evidence="7 8">
    <name type="scientific">Thiospirillum jenense</name>
    <dbReference type="NCBI Taxonomy" id="1653858"/>
    <lineage>
        <taxon>Bacteria</taxon>
        <taxon>Pseudomonadati</taxon>
        <taxon>Pseudomonadota</taxon>
        <taxon>Gammaproteobacteria</taxon>
        <taxon>Chromatiales</taxon>
        <taxon>Chromatiaceae</taxon>
        <taxon>Thiospirillum</taxon>
    </lineage>
</organism>
<dbReference type="Proteomes" id="UP000548632">
    <property type="component" value="Unassembled WGS sequence"/>
</dbReference>
<feature type="domain" description="PNPLA" evidence="6">
    <location>
        <begin position="38"/>
        <end position="230"/>
    </location>
</feature>
<keyword evidence="1 4" id="KW-0378">Hydrolase</keyword>
<accession>A0A839HD06</accession>
<dbReference type="GO" id="GO:0016042">
    <property type="term" value="P:lipid catabolic process"/>
    <property type="evidence" value="ECO:0007669"/>
    <property type="project" value="UniProtKB-UniRule"/>
</dbReference>
<dbReference type="Pfam" id="PF01734">
    <property type="entry name" value="Patatin"/>
    <property type="match status" value="1"/>
</dbReference>
<dbReference type="InterPro" id="IPR002641">
    <property type="entry name" value="PNPLA_dom"/>
</dbReference>
<feature type="active site" description="Proton acceptor" evidence="4">
    <location>
        <position position="217"/>
    </location>
</feature>
<keyword evidence="2 4" id="KW-0442">Lipid degradation</keyword>
<feature type="short sequence motif" description="GXSXG" evidence="4">
    <location>
        <begin position="69"/>
        <end position="73"/>
    </location>
</feature>
<keyword evidence="5" id="KW-0732">Signal</keyword>
<feature type="active site" description="Nucleophile" evidence="4">
    <location>
        <position position="71"/>
    </location>
</feature>
<name>A0A839HD06_9GAMM</name>
<dbReference type="Gene3D" id="3.40.1090.10">
    <property type="entry name" value="Cytosolic phospholipase A2 catalytic domain"/>
    <property type="match status" value="2"/>
</dbReference>
<dbReference type="RefSeq" id="WP_182584424.1">
    <property type="nucleotide sequence ID" value="NZ_JABVCQ010000026.1"/>
</dbReference>
<dbReference type="CDD" id="cd07205">
    <property type="entry name" value="Pat_PNPLA6_PNPLA7_NTE1_like"/>
    <property type="match status" value="1"/>
</dbReference>
<feature type="signal peptide" evidence="5">
    <location>
        <begin position="1"/>
        <end position="22"/>
    </location>
</feature>
<sequence length="751" mass="82622">MKYRIYISVLLALAIIAPPITAATSLFHAKHSKPKIGLVLSGGGARGAAHIGVLKVLERLHIPIDMIVGTSMGALVGGSYAAGLSAAELEQRMTAVDWNDLFNDDPPRHQWSARRKELSSNPTWNFTIGVHDGQLRLPKGAIAGQKVQLFFNDLTQGVETLNHFDQFPIQFRAVATNLENGQLAIFDRGSLPIAMRASMAVPGVFAPIEWNNQLYVDGGLVRNLPIDVARDLGADIIIAVNLGSGYLPREQLNNVVGITGQIIAILTEQNVQVSLQQLNPDRDILIVPDLTDVSSSDFNKAKQAIAAGIQAAEQMAPALAQLSLNTAEYAHWQQQRFGHHQSVQRVDEIKINGLHWVNPNVFKDLIAAQRQSYFRRSELDAAIQQVYGRGDFERISYRFERHNKTDLLIVDAVEKAWGPGYLSFGLGLASDNQGDSRFGLRATYDRTWLNANGAEWHTELTLGNAPSFYSEFYQPLRLHDDQFIASYLDYDLSPYSVYLDDQRIARYDVTRLRLGADIGTIWHDAELRAGVYYGRTATDLDTGSSQLPEGQYNESGIRTRILYDTLDSPGAPRSGLRFALETSTPLTAFGADNDAGGNYTRALFTATTARSFGVNTIATSIKLGSSFGAEMSYDNQFPFGGFLKGSGYANEQFRGNDIAFAAVSYYRQIASLPPPFGRGLYLGASLEAGWLSDSMVYDHSQDTEFLLTSEATRYGGSLFFGSDTWIGPAYFGLGLTSNGEHAFYVLFGRPE</sequence>
<feature type="short sequence motif" description="DGA/G" evidence="4">
    <location>
        <begin position="217"/>
        <end position="219"/>
    </location>
</feature>
<keyword evidence="8" id="KW-1185">Reference proteome</keyword>
<evidence type="ECO:0000256" key="1">
    <source>
        <dbReference type="ARBA" id="ARBA00022801"/>
    </source>
</evidence>
<dbReference type="SUPFAM" id="SSF52151">
    <property type="entry name" value="FabD/lysophospholipase-like"/>
    <property type="match status" value="1"/>
</dbReference>
<keyword evidence="3 4" id="KW-0443">Lipid metabolism</keyword>
<protein>
    <submittedName>
        <fullName evidence="7">Patatin-like phospholipase family protein</fullName>
    </submittedName>
</protein>
<dbReference type="PANTHER" id="PTHR14226:SF29">
    <property type="entry name" value="NEUROPATHY TARGET ESTERASE SWS"/>
    <property type="match status" value="1"/>
</dbReference>
<gene>
    <name evidence="7" type="ORF">HUK38_11215</name>
</gene>
<evidence type="ECO:0000313" key="7">
    <source>
        <dbReference type="EMBL" id="MBB1126793.1"/>
    </source>
</evidence>
<dbReference type="InterPro" id="IPR016035">
    <property type="entry name" value="Acyl_Trfase/lysoPLipase"/>
</dbReference>